<proteinExistence type="predicted"/>
<dbReference type="InterPro" id="IPR023361">
    <property type="entry name" value="DUF1285_beta_roll_sf"/>
</dbReference>
<dbReference type="RefSeq" id="WP_380247713.1">
    <property type="nucleotide sequence ID" value="NZ_JBHUII010000001.1"/>
</dbReference>
<feature type="domain" description="DUF1285" evidence="2">
    <location>
        <begin position="81"/>
        <end position="171"/>
    </location>
</feature>
<dbReference type="Gene3D" id="3.10.540.10">
    <property type="entry name" value="duf1285 like domain"/>
    <property type="match status" value="1"/>
</dbReference>
<accession>A0ABW5BHE1</accession>
<protein>
    <submittedName>
        <fullName evidence="3">DUF1285 domain-containing protein</fullName>
    </submittedName>
</protein>
<sequence length="175" mass="20264">MSRNENKINDEALSKAAKSLPLTSEVDMRIARDGRWYHDGGLINRLPLVRLFSTVLKQDEDGGYWLITPVEKARIVVEDVPFTIVEMKSVGAGKDQKITFRNNVDTWFEFDQDHPIRIEYKDENESPTPYILVRERLEGRILRSVYYQLAELAVEQNNVIGVWSHSMFHVLGDIE</sequence>
<organism evidence="3 4">
    <name type="scientific">Kiloniella antarctica</name>
    <dbReference type="NCBI Taxonomy" id="1550907"/>
    <lineage>
        <taxon>Bacteria</taxon>
        <taxon>Pseudomonadati</taxon>
        <taxon>Pseudomonadota</taxon>
        <taxon>Alphaproteobacteria</taxon>
        <taxon>Rhodospirillales</taxon>
        <taxon>Kiloniellaceae</taxon>
        <taxon>Kiloniella</taxon>
    </lineage>
</organism>
<evidence type="ECO:0000259" key="1">
    <source>
        <dbReference type="Pfam" id="PF06938"/>
    </source>
</evidence>
<comment type="caution">
    <text evidence="3">The sequence shown here is derived from an EMBL/GenBank/DDBJ whole genome shotgun (WGS) entry which is preliminary data.</text>
</comment>
<dbReference type="InterPro" id="IPR048341">
    <property type="entry name" value="DUF1285_N"/>
</dbReference>
<keyword evidence="4" id="KW-1185">Reference proteome</keyword>
<dbReference type="EMBL" id="JBHUII010000001">
    <property type="protein sequence ID" value="MFD2204288.1"/>
    <property type="molecule type" value="Genomic_DNA"/>
</dbReference>
<evidence type="ECO:0000259" key="2">
    <source>
        <dbReference type="Pfam" id="PF21028"/>
    </source>
</evidence>
<reference evidence="4" key="1">
    <citation type="journal article" date="2019" name="Int. J. Syst. Evol. Microbiol.">
        <title>The Global Catalogue of Microorganisms (GCM) 10K type strain sequencing project: providing services to taxonomists for standard genome sequencing and annotation.</title>
        <authorList>
            <consortium name="The Broad Institute Genomics Platform"/>
            <consortium name="The Broad Institute Genome Sequencing Center for Infectious Disease"/>
            <person name="Wu L."/>
            <person name="Ma J."/>
        </authorList>
    </citation>
    <scope>NUCLEOTIDE SEQUENCE [LARGE SCALE GENOMIC DNA]</scope>
    <source>
        <strain evidence="4">CGMCC 4.7192</strain>
    </source>
</reference>
<dbReference type="Pfam" id="PF21028">
    <property type="entry name" value="DUF1285_C"/>
    <property type="match status" value="1"/>
</dbReference>
<dbReference type="Pfam" id="PF06938">
    <property type="entry name" value="DUF1285_N"/>
    <property type="match status" value="1"/>
</dbReference>
<dbReference type="PIRSF" id="PIRSF029557">
    <property type="entry name" value="UCP029557"/>
    <property type="match status" value="1"/>
</dbReference>
<evidence type="ECO:0000313" key="4">
    <source>
        <dbReference type="Proteomes" id="UP001597294"/>
    </source>
</evidence>
<gene>
    <name evidence="3" type="ORF">ACFSKO_01625</name>
</gene>
<feature type="domain" description="DUF1285" evidence="1">
    <location>
        <begin position="23"/>
        <end position="80"/>
    </location>
</feature>
<dbReference type="InterPro" id="IPR010707">
    <property type="entry name" value="DUF1285"/>
</dbReference>
<dbReference type="Proteomes" id="UP001597294">
    <property type="component" value="Unassembled WGS sequence"/>
</dbReference>
<dbReference type="Gene3D" id="2.30.270.10">
    <property type="entry name" value="duf1285 protein"/>
    <property type="match status" value="1"/>
</dbReference>
<dbReference type="InterPro" id="IPR048342">
    <property type="entry name" value="DUF1285_C"/>
</dbReference>
<evidence type="ECO:0000313" key="3">
    <source>
        <dbReference type="EMBL" id="MFD2204288.1"/>
    </source>
</evidence>
<name>A0ABW5BHE1_9PROT</name>